<dbReference type="Proteomes" id="UP001168380">
    <property type="component" value="Unassembled WGS sequence"/>
</dbReference>
<organism evidence="3 4">
    <name type="scientific">Gilvimarinus algae</name>
    <dbReference type="NCBI Taxonomy" id="3058037"/>
    <lineage>
        <taxon>Bacteria</taxon>
        <taxon>Pseudomonadati</taxon>
        <taxon>Pseudomonadota</taxon>
        <taxon>Gammaproteobacteria</taxon>
        <taxon>Cellvibrionales</taxon>
        <taxon>Cellvibrionaceae</taxon>
        <taxon>Gilvimarinus</taxon>
    </lineage>
</organism>
<feature type="transmembrane region" description="Helical" evidence="2">
    <location>
        <begin position="46"/>
        <end position="67"/>
    </location>
</feature>
<evidence type="ECO:0000256" key="2">
    <source>
        <dbReference type="SAM" id="Phobius"/>
    </source>
</evidence>
<keyword evidence="4" id="KW-1185">Reference proteome</keyword>
<gene>
    <name evidence="3" type="ORF">QWI16_12800</name>
</gene>
<keyword evidence="2" id="KW-0472">Membrane</keyword>
<comment type="caution">
    <text evidence="3">The sequence shown here is derived from an EMBL/GenBank/DDBJ whole genome shotgun (WGS) entry which is preliminary data.</text>
</comment>
<dbReference type="RefSeq" id="WP_302713737.1">
    <property type="nucleotide sequence ID" value="NZ_JAULRT010000060.1"/>
</dbReference>
<proteinExistence type="predicted"/>
<name>A0ABT8THI8_9GAMM</name>
<protein>
    <recommendedName>
        <fullName evidence="5">2TM domain-containing protein</fullName>
    </recommendedName>
</protein>
<accession>A0ABT8THI8</accession>
<dbReference type="EMBL" id="JAULRT010000060">
    <property type="protein sequence ID" value="MDO3383050.1"/>
    <property type="molecule type" value="Genomic_DNA"/>
</dbReference>
<evidence type="ECO:0000313" key="4">
    <source>
        <dbReference type="Proteomes" id="UP001168380"/>
    </source>
</evidence>
<feature type="transmembrane region" description="Helical" evidence="2">
    <location>
        <begin position="73"/>
        <end position="90"/>
    </location>
</feature>
<keyword evidence="2" id="KW-0812">Transmembrane</keyword>
<evidence type="ECO:0008006" key="5">
    <source>
        <dbReference type="Google" id="ProtNLM"/>
    </source>
</evidence>
<feature type="region of interest" description="Disordered" evidence="1">
    <location>
        <begin position="1"/>
        <end position="24"/>
    </location>
</feature>
<keyword evidence="2" id="KW-1133">Transmembrane helix</keyword>
<reference evidence="3" key="1">
    <citation type="submission" date="2023-07" db="EMBL/GenBank/DDBJ databases">
        <title>Gilvimarinus algae sp. nov., isolated from the surface of Kelp.</title>
        <authorList>
            <person name="Sun Y.Y."/>
            <person name="Gong Y."/>
            <person name="Du Z.J."/>
        </authorList>
    </citation>
    <scope>NUCLEOTIDE SEQUENCE</scope>
    <source>
        <strain evidence="3">SDUM040014</strain>
    </source>
</reference>
<sequence length="110" mass="12896">MGSQREVRQFPQLQGLPEPEQQRRLTEAKARAFGTDHKLERWRGNLLHFGIMFAVSAVFMAWLAPLLSLTRDTAALIMLLIVLPTFFYFQHKRYQRLISKALNELPENQR</sequence>
<evidence type="ECO:0000256" key="1">
    <source>
        <dbReference type="SAM" id="MobiDB-lite"/>
    </source>
</evidence>
<feature type="compositionally biased region" description="Low complexity" evidence="1">
    <location>
        <begin position="9"/>
        <end position="19"/>
    </location>
</feature>
<evidence type="ECO:0000313" key="3">
    <source>
        <dbReference type="EMBL" id="MDO3383050.1"/>
    </source>
</evidence>